<reference evidence="12" key="1">
    <citation type="submission" date="2023-01" db="EMBL/GenBank/DDBJ databases">
        <title>Sulfurovum sp. XTW-4 genome assembly.</title>
        <authorList>
            <person name="Wang J."/>
        </authorList>
    </citation>
    <scope>NUCLEOTIDE SEQUENCE</scope>
    <source>
        <strain evidence="12">XTW-4</strain>
    </source>
</reference>
<evidence type="ECO:0000256" key="5">
    <source>
        <dbReference type="ARBA" id="ARBA00022989"/>
    </source>
</evidence>
<evidence type="ECO:0000313" key="12">
    <source>
        <dbReference type="EMBL" id="MDM5263294.1"/>
    </source>
</evidence>
<comment type="subcellular location">
    <subcellularLocation>
        <location evidence="1 11">Cell membrane</location>
        <topology evidence="1 11">Multi-pass membrane protein</topology>
    </subcellularLocation>
</comment>
<sequence>MTSLATIIAVASGGAIGATLRLLINGAVNKHFVHALPLGTLAVNFIGSLIIGMLFAYFHLNTSLTPHVKTFLVTGILGALTTYSTFAIESFFLLEAGHYLHAFANMALNLFGTILLAGIGYLLILQISK</sequence>
<evidence type="ECO:0000256" key="6">
    <source>
        <dbReference type="ARBA" id="ARBA00023065"/>
    </source>
</evidence>
<keyword evidence="3" id="KW-0997">Cell inner membrane</keyword>
<dbReference type="Pfam" id="PF02537">
    <property type="entry name" value="CRCB"/>
    <property type="match status" value="1"/>
</dbReference>
<protein>
    <recommendedName>
        <fullName evidence="11">Fluoride-specific ion channel FluC</fullName>
    </recommendedName>
</protein>
<evidence type="ECO:0000256" key="2">
    <source>
        <dbReference type="ARBA" id="ARBA00022475"/>
    </source>
</evidence>
<dbReference type="EMBL" id="JAQIBC010000002">
    <property type="protein sequence ID" value="MDM5263294.1"/>
    <property type="molecule type" value="Genomic_DNA"/>
</dbReference>
<organism evidence="12 13">
    <name type="scientific">Sulfurovum xiamenensis</name>
    <dbReference type="NCBI Taxonomy" id="3019066"/>
    <lineage>
        <taxon>Bacteria</taxon>
        <taxon>Pseudomonadati</taxon>
        <taxon>Campylobacterota</taxon>
        <taxon>Epsilonproteobacteria</taxon>
        <taxon>Campylobacterales</taxon>
        <taxon>Sulfurovaceae</taxon>
        <taxon>Sulfurovum</taxon>
    </lineage>
</organism>
<keyword evidence="11" id="KW-0479">Metal-binding</keyword>
<evidence type="ECO:0000256" key="7">
    <source>
        <dbReference type="ARBA" id="ARBA00023136"/>
    </source>
</evidence>
<feature type="transmembrane region" description="Helical" evidence="11">
    <location>
        <begin position="106"/>
        <end position="125"/>
    </location>
</feature>
<feature type="binding site" evidence="11">
    <location>
        <position position="81"/>
    </location>
    <ligand>
        <name>Na(+)</name>
        <dbReference type="ChEBI" id="CHEBI:29101"/>
        <note>structural</note>
    </ligand>
</feature>
<keyword evidence="13" id="KW-1185">Reference proteome</keyword>
<comment type="activity regulation">
    <text evidence="11">Na(+) is not transported, but it plays an essential structural role and its presence is essential for fluoride channel function.</text>
</comment>
<comment type="caution">
    <text evidence="12">The sequence shown here is derived from an EMBL/GenBank/DDBJ whole genome shotgun (WGS) entry which is preliminary data.</text>
</comment>
<dbReference type="PANTHER" id="PTHR28259:SF1">
    <property type="entry name" value="FLUORIDE EXPORT PROTEIN 1-RELATED"/>
    <property type="match status" value="1"/>
</dbReference>
<keyword evidence="5 11" id="KW-1133">Transmembrane helix</keyword>
<keyword evidence="7 11" id="KW-0472">Membrane</keyword>
<comment type="catalytic activity">
    <reaction evidence="10">
        <text>fluoride(in) = fluoride(out)</text>
        <dbReference type="Rhea" id="RHEA:76159"/>
        <dbReference type="ChEBI" id="CHEBI:17051"/>
    </reaction>
    <physiologicalReaction direction="left-to-right" evidence="10">
        <dbReference type="Rhea" id="RHEA:76160"/>
    </physiologicalReaction>
</comment>
<comment type="function">
    <text evidence="11">Fluoride-specific ion channel. Important for reducing fluoride concentration in the cell, thus reducing its toxicity.</text>
</comment>
<evidence type="ECO:0000256" key="8">
    <source>
        <dbReference type="ARBA" id="ARBA00023303"/>
    </source>
</evidence>
<feature type="transmembrane region" description="Helical" evidence="11">
    <location>
        <begin position="41"/>
        <end position="60"/>
    </location>
</feature>
<evidence type="ECO:0000256" key="1">
    <source>
        <dbReference type="ARBA" id="ARBA00004651"/>
    </source>
</evidence>
<keyword evidence="8 11" id="KW-0407">Ion channel</keyword>
<keyword evidence="11" id="KW-0915">Sodium</keyword>
<gene>
    <name evidence="11 12" type="primary">crcB</name>
    <name evidence="11" type="synonym">fluC</name>
    <name evidence="12" type="ORF">PF327_03715</name>
</gene>
<keyword evidence="6 11" id="KW-0406">Ion transport</keyword>
<feature type="binding site" evidence="11">
    <location>
        <position position="78"/>
    </location>
    <ligand>
        <name>Na(+)</name>
        <dbReference type="ChEBI" id="CHEBI:29101"/>
        <note>structural</note>
    </ligand>
</feature>
<keyword evidence="4 11" id="KW-0812">Transmembrane</keyword>
<evidence type="ECO:0000256" key="10">
    <source>
        <dbReference type="ARBA" id="ARBA00035585"/>
    </source>
</evidence>
<accession>A0ABT7QR02</accession>
<evidence type="ECO:0000256" key="4">
    <source>
        <dbReference type="ARBA" id="ARBA00022692"/>
    </source>
</evidence>
<feature type="transmembrane region" description="Helical" evidence="11">
    <location>
        <begin position="72"/>
        <end position="94"/>
    </location>
</feature>
<dbReference type="Proteomes" id="UP001169066">
    <property type="component" value="Unassembled WGS sequence"/>
</dbReference>
<comment type="similarity">
    <text evidence="9 11">Belongs to the fluoride channel Fluc/FEX (TC 1.A.43) family.</text>
</comment>
<dbReference type="NCBIfam" id="TIGR00494">
    <property type="entry name" value="crcB"/>
    <property type="match status" value="1"/>
</dbReference>
<keyword evidence="2 11" id="KW-1003">Cell membrane</keyword>
<evidence type="ECO:0000256" key="9">
    <source>
        <dbReference type="ARBA" id="ARBA00035120"/>
    </source>
</evidence>
<dbReference type="InterPro" id="IPR003691">
    <property type="entry name" value="FluC"/>
</dbReference>
<dbReference type="PANTHER" id="PTHR28259">
    <property type="entry name" value="FLUORIDE EXPORT PROTEIN 1-RELATED"/>
    <property type="match status" value="1"/>
</dbReference>
<dbReference type="RefSeq" id="WP_289401409.1">
    <property type="nucleotide sequence ID" value="NZ_JAQIBC010000002.1"/>
</dbReference>
<name>A0ABT7QR02_9BACT</name>
<evidence type="ECO:0000256" key="11">
    <source>
        <dbReference type="HAMAP-Rule" id="MF_00454"/>
    </source>
</evidence>
<keyword evidence="11" id="KW-0813">Transport</keyword>
<proteinExistence type="inferred from homology"/>
<evidence type="ECO:0000256" key="3">
    <source>
        <dbReference type="ARBA" id="ARBA00022519"/>
    </source>
</evidence>
<evidence type="ECO:0000313" key="13">
    <source>
        <dbReference type="Proteomes" id="UP001169066"/>
    </source>
</evidence>
<dbReference type="HAMAP" id="MF_00454">
    <property type="entry name" value="FluC"/>
    <property type="match status" value="1"/>
</dbReference>